<dbReference type="GO" id="GO:0000160">
    <property type="term" value="P:phosphorelay signal transduction system"/>
    <property type="evidence" value="ECO:0007669"/>
    <property type="project" value="InterPro"/>
</dbReference>
<proteinExistence type="predicted"/>
<dbReference type="Gene3D" id="3.40.50.2300">
    <property type="match status" value="1"/>
</dbReference>
<dbReference type="SUPFAM" id="SSF52172">
    <property type="entry name" value="CheY-like"/>
    <property type="match status" value="1"/>
</dbReference>
<gene>
    <name evidence="4" type="ORF">SAMN02746065_114105</name>
</gene>
<dbReference type="PROSITE" id="PS50110">
    <property type="entry name" value="RESPONSE_REGULATORY"/>
    <property type="match status" value="1"/>
</dbReference>
<dbReference type="Proteomes" id="UP000192418">
    <property type="component" value="Unassembled WGS sequence"/>
</dbReference>
<dbReference type="CDD" id="cd00156">
    <property type="entry name" value="REC"/>
    <property type="match status" value="1"/>
</dbReference>
<dbReference type="InterPro" id="IPR011006">
    <property type="entry name" value="CheY-like_superfamily"/>
</dbReference>
<accession>A0A1W2D0G0</accession>
<dbReference type="SMART" id="SM00448">
    <property type="entry name" value="REC"/>
    <property type="match status" value="1"/>
</dbReference>
<dbReference type="PANTHER" id="PTHR44591">
    <property type="entry name" value="STRESS RESPONSE REGULATOR PROTEIN 1"/>
    <property type="match status" value="1"/>
</dbReference>
<organism evidence="4 5">
    <name type="scientific">Desulfocicer vacuolatum DSM 3385</name>
    <dbReference type="NCBI Taxonomy" id="1121400"/>
    <lineage>
        <taxon>Bacteria</taxon>
        <taxon>Pseudomonadati</taxon>
        <taxon>Thermodesulfobacteriota</taxon>
        <taxon>Desulfobacteria</taxon>
        <taxon>Desulfobacterales</taxon>
        <taxon>Desulfobacteraceae</taxon>
        <taxon>Desulfocicer</taxon>
    </lineage>
</organism>
<dbReference type="AlphaFoldDB" id="A0A1W2D0G0"/>
<dbReference type="InterPro" id="IPR001789">
    <property type="entry name" value="Sig_transdc_resp-reg_receiver"/>
</dbReference>
<dbReference type="OrthoDB" id="5346841at2"/>
<feature type="domain" description="Response regulatory" evidence="3">
    <location>
        <begin position="8"/>
        <end position="124"/>
    </location>
</feature>
<reference evidence="4 5" key="1">
    <citation type="submission" date="2017-04" db="EMBL/GenBank/DDBJ databases">
        <authorList>
            <person name="Afonso C.L."/>
            <person name="Miller P.J."/>
            <person name="Scott M.A."/>
            <person name="Spackman E."/>
            <person name="Goraichik I."/>
            <person name="Dimitrov K.M."/>
            <person name="Suarez D.L."/>
            <person name="Swayne D.E."/>
        </authorList>
    </citation>
    <scope>NUCLEOTIDE SEQUENCE [LARGE SCALE GENOMIC DNA]</scope>
    <source>
        <strain evidence="4 5">DSM 3385</strain>
    </source>
</reference>
<name>A0A1W2D0G0_9BACT</name>
<keyword evidence="5" id="KW-1185">Reference proteome</keyword>
<dbReference type="EMBL" id="FWXY01000014">
    <property type="protein sequence ID" value="SMC90582.1"/>
    <property type="molecule type" value="Genomic_DNA"/>
</dbReference>
<feature type="modified residue" description="4-aspartylphosphate" evidence="2">
    <location>
        <position position="59"/>
    </location>
</feature>
<evidence type="ECO:0000259" key="3">
    <source>
        <dbReference type="PROSITE" id="PS50110"/>
    </source>
</evidence>
<evidence type="ECO:0000313" key="5">
    <source>
        <dbReference type="Proteomes" id="UP000192418"/>
    </source>
</evidence>
<evidence type="ECO:0000313" key="4">
    <source>
        <dbReference type="EMBL" id="SMC90582.1"/>
    </source>
</evidence>
<dbReference type="Pfam" id="PF00072">
    <property type="entry name" value="Response_reg"/>
    <property type="match status" value="1"/>
</dbReference>
<sequence>MENTGTETILFVDDNEDIAMVAKLLLQRLGYNVVIQLSGVDALKSFKASPDKFDLVISDIGMPGMDGYNVITEIRRIRRNIPVLLCSGSDEGIVDNSVKRSSADGFLLKPFTMQEISGMARSVLDSTVH</sequence>
<dbReference type="PANTHER" id="PTHR44591:SF3">
    <property type="entry name" value="RESPONSE REGULATORY DOMAIN-CONTAINING PROTEIN"/>
    <property type="match status" value="1"/>
</dbReference>
<dbReference type="InterPro" id="IPR050595">
    <property type="entry name" value="Bact_response_regulator"/>
</dbReference>
<evidence type="ECO:0000256" key="2">
    <source>
        <dbReference type="PROSITE-ProRule" id="PRU00169"/>
    </source>
</evidence>
<protein>
    <submittedName>
        <fullName evidence="4">CheY chemotaxis protein or a CheY-like REC (Receiver) domain</fullName>
    </submittedName>
</protein>
<dbReference type="RefSeq" id="WP_084069964.1">
    <property type="nucleotide sequence ID" value="NZ_FWXY01000014.1"/>
</dbReference>
<evidence type="ECO:0000256" key="1">
    <source>
        <dbReference type="ARBA" id="ARBA00022553"/>
    </source>
</evidence>
<dbReference type="STRING" id="1121400.SAMN02746065_114105"/>
<keyword evidence="1 2" id="KW-0597">Phosphoprotein</keyword>